<dbReference type="PANTHER" id="PTHR24271:SF50">
    <property type="match status" value="1"/>
</dbReference>
<dbReference type="PROSITE" id="PS00134">
    <property type="entry name" value="TRYPSIN_HIS"/>
    <property type="match status" value="1"/>
</dbReference>
<keyword evidence="6" id="KW-1185">Reference proteome</keyword>
<dbReference type="FunFam" id="2.40.10.10:FF:000047">
    <property type="entry name" value="Trypsin eta"/>
    <property type="match status" value="1"/>
</dbReference>
<dbReference type="GO" id="GO:0004252">
    <property type="term" value="F:serine-type endopeptidase activity"/>
    <property type="evidence" value="ECO:0007669"/>
    <property type="project" value="InterPro"/>
</dbReference>
<evidence type="ECO:0000313" key="6">
    <source>
        <dbReference type="Proteomes" id="UP000008672"/>
    </source>
</evidence>
<dbReference type="PROSITE" id="PS50240">
    <property type="entry name" value="TRYPSIN_DOM"/>
    <property type="match status" value="1"/>
</dbReference>
<dbReference type="STRING" id="7897.ENSLACP00000009653"/>
<protein>
    <recommendedName>
        <fullName evidence="4">Peptidase S1 domain-containing protein</fullName>
    </recommendedName>
</protein>
<name>H3AJ32_LATCH</name>
<proteinExistence type="predicted"/>
<dbReference type="InterPro" id="IPR001314">
    <property type="entry name" value="Peptidase_S1A"/>
</dbReference>
<dbReference type="InterPro" id="IPR018114">
    <property type="entry name" value="TRYPSIN_HIS"/>
</dbReference>
<dbReference type="InterPro" id="IPR009003">
    <property type="entry name" value="Peptidase_S1_PA"/>
</dbReference>
<reference evidence="5" key="2">
    <citation type="submission" date="2025-08" db="UniProtKB">
        <authorList>
            <consortium name="Ensembl"/>
        </authorList>
    </citation>
    <scope>IDENTIFICATION</scope>
</reference>
<dbReference type="InterPro" id="IPR043504">
    <property type="entry name" value="Peptidase_S1_PA_chymotrypsin"/>
</dbReference>
<evidence type="ECO:0000256" key="3">
    <source>
        <dbReference type="ARBA" id="ARBA00023157"/>
    </source>
</evidence>
<organism evidence="5 6">
    <name type="scientific">Latimeria chalumnae</name>
    <name type="common">Coelacanth</name>
    <dbReference type="NCBI Taxonomy" id="7897"/>
    <lineage>
        <taxon>Eukaryota</taxon>
        <taxon>Metazoa</taxon>
        <taxon>Chordata</taxon>
        <taxon>Craniata</taxon>
        <taxon>Vertebrata</taxon>
        <taxon>Euteleostomi</taxon>
        <taxon>Coelacanthiformes</taxon>
        <taxon>Coelacanthidae</taxon>
        <taxon>Latimeria</taxon>
    </lineage>
</organism>
<dbReference type="Pfam" id="PF00089">
    <property type="entry name" value="Trypsin"/>
    <property type="match status" value="1"/>
</dbReference>
<dbReference type="Bgee" id="ENSLACG00000008512">
    <property type="expression patterns" value="Expressed in pelvic fin"/>
</dbReference>
<dbReference type="SMART" id="SM00020">
    <property type="entry name" value="Tryp_SPc"/>
    <property type="match status" value="1"/>
</dbReference>
<keyword evidence="3" id="KW-1015">Disulfide bond</keyword>
<dbReference type="SUPFAM" id="SSF50494">
    <property type="entry name" value="Trypsin-like serine proteases"/>
    <property type="match status" value="1"/>
</dbReference>
<dbReference type="Gene3D" id="2.40.10.10">
    <property type="entry name" value="Trypsin-like serine proteases"/>
    <property type="match status" value="2"/>
</dbReference>
<dbReference type="InterPro" id="IPR001254">
    <property type="entry name" value="Trypsin_dom"/>
</dbReference>
<dbReference type="eggNOG" id="KOG3627">
    <property type="taxonomic scope" value="Eukaryota"/>
</dbReference>
<gene>
    <name evidence="5" type="primary">LOC102359481</name>
</gene>
<dbReference type="GO" id="GO:0006508">
    <property type="term" value="P:proteolysis"/>
    <property type="evidence" value="ECO:0007669"/>
    <property type="project" value="InterPro"/>
</dbReference>
<comment type="subcellular location">
    <subcellularLocation>
        <location evidence="1">Secreted</location>
    </subcellularLocation>
</comment>
<evidence type="ECO:0000256" key="2">
    <source>
        <dbReference type="ARBA" id="ARBA00022525"/>
    </source>
</evidence>
<keyword evidence="2" id="KW-0964">Secreted</keyword>
<evidence type="ECO:0000259" key="4">
    <source>
        <dbReference type="PROSITE" id="PS50240"/>
    </source>
</evidence>
<dbReference type="EMBL" id="AFYH01037101">
    <property type="status" value="NOT_ANNOTATED_CDS"/>
    <property type="molecule type" value="Genomic_DNA"/>
</dbReference>
<dbReference type="GO" id="GO:0051604">
    <property type="term" value="P:protein maturation"/>
    <property type="evidence" value="ECO:0007669"/>
    <property type="project" value="UniProtKB-ARBA"/>
</dbReference>
<evidence type="ECO:0000256" key="1">
    <source>
        <dbReference type="ARBA" id="ARBA00004613"/>
    </source>
</evidence>
<dbReference type="AlphaFoldDB" id="H3AJ32"/>
<dbReference type="Proteomes" id="UP000008672">
    <property type="component" value="Unassembled WGS sequence"/>
</dbReference>
<reference evidence="6" key="1">
    <citation type="submission" date="2011-08" db="EMBL/GenBank/DDBJ databases">
        <title>The draft genome of Latimeria chalumnae.</title>
        <authorList>
            <person name="Di Palma F."/>
            <person name="Alfoldi J."/>
            <person name="Johnson J."/>
            <person name="Berlin A."/>
            <person name="Gnerre S."/>
            <person name="Jaffe D."/>
            <person name="MacCallum I."/>
            <person name="Young S."/>
            <person name="Walker B.J."/>
            <person name="Lander E."/>
            <person name="Lindblad-Toh K."/>
        </authorList>
    </citation>
    <scope>NUCLEOTIDE SEQUENCE [LARGE SCALE GENOMIC DNA]</scope>
    <source>
        <strain evidence="6">Wild caught</strain>
    </source>
</reference>
<dbReference type="GeneTree" id="ENSGT00940000162161"/>
<feature type="domain" description="Peptidase S1" evidence="4">
    <location>
        <begin position="1"/>
        <end position="236"/>
    </location>
</feature>
<dbReference type="FunCoup" id="H3AJ32">
    <property type="interactions" value="68"/>
</dbReference>
<accession>H3AJ32</accession>
<dbReference type="PANTHER" id="PTHR24271">
    <property type="entry name" value="KALLIKREIN-RELATED"/>
    <property type="match status" value="1"/>
</dbReference>
<sequence length="239" mass="26352">IIGGKEAKPHSRPYMAYLAEGEEQNEMKFFCGGFLVADQWVMTAAHCFDDMHHSKVKVILGVHNKKMEGEEVQIFEIMKPVKHPKYSKSTQRIVNDIFLLKLNKKATLNSYVSTIALPEAESEVKVGTNCSVAGWGAINNYGIFPEKLQEVNTIIIDRDSCNSSWSGKIASTNICANAGNGSEKGFCNGDSGGPLVCDNTAVGIVSFSGHYCGNPKYPDVYTQISKYSDWVKKVMTMFT</sequence>
<dbReference type="GO" id="GO:0005576">
    <property type="term" value="C:extracellular region"/>
    <property type="evidence" value="ECO:0007669"/>
    <property type="project" value="UniProtKB-SubCell"/>
</dbReference>
<dbReference type="PRINTS" id="PR00722">
    <property type="entry name" value="CHYMOTRYPSIN"/>
</dbReference>
<reference evidence="5" key="3">
    <citation type="submission" date="2025-09" db="UniProtKB">
        <authorList>
            <consortium name="Ensembl"/>
        </authorList>
    </citation>
    <scope>IDENTIFICATION</scope>
</reference>
<dbReference type="CDD" id="cd00190">
    <property type="entry name" value="Tryp_SPc"/>
    <property type="match status" value="1"/>
</dbReference>
<evidence type="ECO:0000313" key="5">
    <source>
        <dbReference type="Ensembl" id="ENSLACP00000009653.1"/>
    </source>
</evidence>
<dbReference type="Ensembl" id="ENSLACT00000009727.1">
    <property type="protein sequence ID" value="ENSLACP00000009653.1"/>
    <property type="gene ID" value="ENSLACG00000008512.1"/>
</dbReference>
<dbReference type="InParanoid" id="H3AJ32"/>
<dbReference type="HOGENOM" id="CLU_006842_1_0_1"/>